<dbReference type="RefSeq" id="WP_086597244.1">
    <property type="nucleotide sequence ID" value="NZ_MTSE01000040.1"/>
</dbReference>
<evidence type="ECO:0000256" key="1">
    <source>
        <dbReference type="SAM" id="Phobius"/>
    </source>
</evidence>
<feature type="transmembrane region" description="Helical" evidence="1">
    <location>
        <begin position="544"/>
        <end position="563"/>
    </location>
</feature>
<evidence type="ECO:0000313" key="3">
    <source>
        <dbReference type="Proteomes" id="UP000194873"/>
    </source>
</evidence>
<reference evidence="2 3" key="1">
    <citation type="submission" date="2017-01" db="EMBL/GenBank/DDBJ databases">
        <title>A new Hymenobacter.</title>
        <authorList>
            <person name="Liang Y."/>
            <person name="Feng F."/>
        </authorList>
    </citation>
    <scope>NUCLEOTIDE SEQUENCE [LARGE SCALE GENOMIC DNA]</scope>
    <source>
        <strain evidence="2">MIMBbqt21</strain>
    </source>
</reference>
<evidence type="ECO:0000313" key="2">
    <source>
        <dbReference type="EMBL" id="OUJ68977.1"/>
    </source>
</evidence>
<dbReference type="AlphaFoldDB" id="A0A243W639"/>
<dbReference type="Proteomes" id="UP000194873">
    <property type="component" value="Unassembled WGS sequence"/>
</dbReference>
<organism evidence="2 3">
    <name type="scientific">Hymenobacter crusticola</name>
    <dbReference type="NCBI Taxonomy" id="1770526"/>
    <lineage>
        <taxon>Bacteria</taxon>
        <taxon>Pseudomonadati</taxon>
        <taxon>Bacteroidota</taxon>
        <taxon>Cytophagia</taxon>
        <taxon>Cytophagales</taxon>
        <taxon>Hymenobacteraceae</taxon>
        <taxon>Hymenobacter</taxon>
    </lineage>
</organism>
<sequence length="602" mass="70150">MSEVDQIFQDEIIQAIDTIRKNLDNTDYTLALISQLSEEIINYYNRFVISGRYIESNYAIPLKEVKQSIESLYSYIFGCPHEIEHSINSVREILEEANNALSVLHTRANSTDSGKSYLSEYSYFNKLGSNNIFAFGLSSYSLFIQNIKLAFFDHFLAVKTEQLEELSQINEELSSTNLAQTKYTSIVLDKCNYLLYKILFRLSKDENSYVYLYNNKDNEIDIETVKSRIVHFKPFLEVTESHYSDQANAQQSWINPVIAKKGRSIKQKLSHKENINVEEYHTLIKFSKDINHSKDEVKGIKNSFFDIEKGNTLTAKFDTKAFNINKNYIYNNLLSSSIDNKESLATVREILNEIVDLQNTTSIKNYFPFFKTSEYFNDTIEKYFSSLAITKYEKLEEIEAIIHDYRNIINQCYQTFKWCNDRNYTAFQLPFNECIKTTKVDGEDQAIFLSSSFVLPINYRDIDTQLSKLDRDYNRIKTQIALYKTVKQERTEIERIKTLLTSEVVEKDRKQIEILGIFAAIVLFSVSEVQLFSKVTSIAQAMMFSISFAYSLGIFIILLWLITRNYDVKISTVHWIVISLFVCITIILYITLVGWEILNRLL</sequence>
<name>A0A243W639_9BACT</name>
<dbReference type="OrthoDB" id="891298at2"/>
<keyword evidence="1" id="KW-0472">Membrane</keyword>
<feature type="transmembrane region" description="Helical" evidence="1">
    <location>
        <begin position="575"/>
        <end position="598"/>
    </location>
</feature>
<protein>
    <submittedName>
        <fullName evidence="2">Uncharacterized protein</fullName>
    </submittedName>
</protein>
<keyword evidence="1" id="KW-0812">Transmembrane</keyword>
<gene>
    <name evidence="2" type="ORF">BXP70_27110</name>
</gene>
<comment type="caution">
    <text evidence="2">The sequence shown here is derived from an EMBL/GenBank/DDBJ whole genome shotgun (WGS) entry which is preliminary data.</text>
</comment>
<accession>A0A243W639</accession>
<keyword evidence="1" id="KW-1133">Transmembrane helix</keyword>
<keyword evidence="3" id="KW-1185">Reference proteome</keyword>
<proteinExistence type="predicted"/>
<dbReference type="EMBL" id="MTSE01000040">
    <property type="protein sequence ID" value="OUJ68977.1"/>
    <property type="molecule type" value="Genomic_DNA"/>
</dbReference>